<name>A0A0D2M754_9CHLO</name>
<sequence length="449" mass="48903">MQHVAERCEQWPSLELVVLAVPRLDCASALVQLLGAVGRHCAGFQRLSADRLPEQIAMALASFLAALSTVGCLTQLTSLDLKPHQDAGALLLSPLGRLAALTSLRFAGCAYAASGRWLPPGLRKLHLAGRSRTWPGIGGASWLDCVGACTGLESLQLLWLEARDLGIKPHLYDGLSVFYDSLKQLTRLTELTGCAREANDMPDENNGDDSEDEEAEARFYGFDSRRLLAAAPHLRRLAFYVFHKGSFMQLRPAVQGSLGSLRSHAADLEVLAVHVVSPAPSPPSFPRLHTLHASFYNRDSYPGEPLHAVFPALRVLTLGTPWCRYDGIVAWEAVASLTTLERLCVVAGPPECALKLEGWLNTLLACGALQRLRLCSVKGVSFAELLELSRAPQLRRIQVEGCTFDTELTPRALEVALKACAGRERAFQAIARANHPHLSPCLLDDDAFH</sequence>
<dbReference type="GO" id="GO:0005930">
    <property type="term" value="C:axoneme"/>
    <property type="evidence" value="ECO:0007669"/>
    <property type="project" value="UniProtKB-SubCell"/>
</dbReference>
<dbReference type="SUPFAM" id="SSF52047">
    <property type="entry name" value="RNI-like"/>
    <property type="match status" value="1"/>
</dbReference>
<gene>
    <name evidence="2" type="ORF">MNEG_8786</name>
</gene>
<organism evidence="2 3">
    <name type="scientific">Monoraphidium neglectum</name>
    <dbReference type="NCBI Taxonomy" id="145388"/>
    <lineage>
        <taxon>Eukaryota</taxon>
        <taxon>Viridiplantae</taxon>
        <taxon>Chlorophyta</taxon>
        <taxon>core chlorophytes</taxon>
        <taxon>Chlorophyceae</taxon>
        <taxon>CS clade</taxon>
        <taxon>Sphaeropleales</taxon>
        <taxon>Selenastraceae</taxon>
        <taxon>Monoraphidium</taxon>
    </lineage>
</organism>
<accession>A0A0D2M754</accession>
<evidence type="ECO:0000313" key="3">
    <source>
        <dbReference type="Proteomes" id="UP000054498"/>
    </source>
</evidence>
<dbReference type="Proteomes" id="UP000054498">
    <property type="component" value="Unassembled WGS sequence"/>
</dbReference>
<comment type="subcellular location">
    <subcellularLocation>
        <location evidence="1">Cytoplasm</location>
        <location evidence="1">Cytoskeleton</location>
        <location evidence="1">Cilium axoneme</location>
    </subcellularLocation>
</comment>
<proteinExistence type="predicted"/>
<dbReference type="Gene3D" id="3.80.10.10">
    <property type="entry name" value="Ribonuclease Inhibitor"/>
    <property type="match status" value="1"/>
</dbReference>
<protein>
    <submittedName>
        <fullName evidence="2">Uncharacterized protein</fullName>
    </submittedName>
</protein>
<evidence type="ECO:0000313" key="2">
    <source>
        <dbReference type="EMBL" id="KIY99179.1"/>
    </source>
</evidence>
<dbReference type="InterPro" id="IPR032675">
    <property type="entry name" value="LRR_dom_sf"/>
</dbReference>
<dbReference type="RefSeq" id="XP_013898199.1">
    <property type="nucleotide sequence ID" value="XM_014042745.1"/>
</dbReference>
<evidence type="ECO:0000256" key="1">
    <source>
        <dbReference type="ARBA" id="ARBA00004430"/>
    </source>
</evidence>
<dbReference type="GeneID" id="25741661"/>
<dbReference type="KEGG" id="mng:MNEG_8786"/>
<dbReference type="AlphaFoldDB" id="A0A0D2M754"/>
<keyword evidence="3" id="KW-1185">Reference proteome</keyword>
<reference evidence="2 3" key="1">
    <citation type="journal article" date="2013" name="BMC Genomics">
        <title>Reconstruction of the lipid metabolism for the microalga Monoraphidium neglectum from its genome sequence reveals characteristics suitable for biofuel production.</title>
        <authorList>
            <person name="Bogen C."/>
            <person name="Al-Dilaimi A."/>
            <person name="Albersmeier A."/>
            <person name="Wichmann J."/>
            <person name="Grundmann M."/>
            <person name="Rupp O."/>
            <person name="Lauersen K.J."/>
            <person name="Blifernez-Klassen O."/>
            <person name="Kalinowski J."/>
            <person name="Goesmann A."/>
            <person name="Mussgnug J.H."/>
            <person name="Kruse O."/>
        </authorList>
    </citation>
    <scope>NUCLEOTIDE SEQUENCE [LARGE SCALE GENOMIC DNA]</scope>
    <source>
        <strain evidence="2 3">SAG 48.87</strain>
    </source>
</reference>
<dbReference type="EMBL" id="KK101929">
    <property type="protein sequence ID" value="KIY99179.1"/>
    <property type="molecule type" value="Genomic_DNA"/>
</dbReference>